<dbReference type="GO" id="GO:0005509">
    <property type="term" value="F:calcium ion binding"/>
    <property type="evidence" value="ECO:0007669"/>
    <property type="project" value="InterPro"/>
</dbReference>
<dbReference type="EMBL" id="HBGS01032525">
    <property type="protein sequence ID" value="CAD9433707.1"/>
    <property type="molecule type" value="Transcribed_RNA"/>
</dbReference>
<dbReference type="InterPro" id="IPR011992">
    <property type="entry name" value="EF-hand-dom_pair"/>
</dbReference>
<dbReference type="Gene3D" id="1.10.238.10">
    <property type="entry name" value="EF-hand"/>
    <property type="match status" value="1"/>
</dbReference>
<evidence type="ECO:0000313" key="2">
    <source>
        <dbReference type="EMBL" id="CAD9433707.1"/>
    </source>
</evidence>
<dbReference type="PROSITE" id="PS50222">
    <property type="entry name" value="EF_HAND_2"/>
    <property type="match status" value="1"/>
</dbReference>
<dbReference type="InterPro" id="IPR002048">
    <property type="entry name" value="EF_hand_dom"/>
</dbReference>
<gene>
    <name evidence="2" type="ORF">DSPE1174_LOCUS16696</name>
</gene>
<name>A0A7S2CRS5_9STRA</name>
<feature type="domain" description="EF-hand" evidence="1">
    <location>
        <begin position="98"/>
        <end position="133"/>
    </location>
</feature>
<accession>A0A7S2CRS5</accession>
<protein>
    <recommendedName>
        <fullName evidence="1">EF-hand domain-containing protein</fullName>
    </recommendedName>
</protein>
<proteinExistence type="predicted"/>
<dbReference type="SUPFAM" id="SSF47473">
    <property type="entry name" value="EF-hand"/>
    <property type="match status" value="1"/>
</dbReference>
<dbReference type="AlphaFoldDB" id="A0A7S2CRS5"/>
<organism evidence="2">
    <name type="scientific">Octactis speculum</name>
    <dbReference type="NCBI Taxonomy" id="3111310"/>
    <lineage>
        <taxon>Eukaryota</taxon>
        <taxon>Sar</taxon>
        <taxon>Stramenopiles</taxon>
        <taxon>Ochrophyta</taxon>
        <taxon>Dictyochophyceae</taxon>
        <taxon>Dictyochales</taxon>
        <taxon>Dictyochaceae</taxon>
        <taxon>Octactis</taxon>
    </lineage>
</organism>
<reference evidence="2" key="1">
    <citation type="submission" date="2021-01" db="EMBL/GenBank/DDBJ databases">
        <authorList>
            <person name="Corre E."/>
            <person name="Pelletier E."/>
            <person name="Niang G."/>
            <person name="Scheremetjew M."/>
            <person name="Finn R."/>
            <person name="Kale V."/>
            <person name="Holt S."/>
            <person name="Cochrane G."/>
            <person name="Meng A."/>
            <person name="Brown T."/>
            <person name="Cohen L."/>
        </authorList>
    </citation>
    <scope>NUCLEOTIDE SEQUENCE</scope>
    <source>
        <strain evidence="2">CCMP1381</strain>
    </source>
</reference>
<sequence>MKSNERNTPLPERLMRRAREVFVQTFQCGDAARFQALIVRTTSSYSASELYQMGIIATATARNDEAAQNPIHCDDDVSLEGFEIFVRELEGNICSSSLNLAAMEHIFREIDTSGNLLLDEGEFKSALERLRRIEATQEKAKAAVNVTL</sequence>
<evidence type="ECO:0000259" key="1">
    <source>
        <dbReference type="PROSITE" id="PS50222"/>
    </source>
</evidence>